<dbReference type="CDD" id="cd19769">
    <property type="entry name" value="Bbox2_TRIM16-like"/>
    <property type="match status" value="1"/>
</dbReference>
<feature type="domain" description="B30.2/SPRY" evidence="10">
    <location>
        <begin position="365"/>
        <end position="558"/>
    </location>
</feature>
<keyword evidence="5" id="KW-0391">Immunity</keyword>
<dbReference type="InterPro" id="IPR001841">
    <property type="entry name" value="Znf_RING"/>
</dbReference>
<dbReference type="InterPro" id="IPR001870">
    <property type="entry name" value="B30.2/SPRY"/>
</dbReference>
<dbReference type="SUPFAM" id="SSF57850">
    <property type="entry name" value="RING/U-box"/>
    <property type="match status" value="1"/>
</dbReference>
<evidence type="ECO:0000313" key="11">
    <source>
        <dbReference type="Proteomes" id="UP000504630"/>
    </source>
</evidence>
<dbReference type="SUPFAM" id="SSF49899">
    <property type="entry name" value="Concanavalin A-like lectins/glucanases"/>
    <property type="match status" value="1"/>
</dbReference>
<evidence type="ECO:0000256" key="3">
    <source>
        <dbReference type="ARBA" id="ARBA00022771"/>
    </source>
</evidence>
<gene>
    <name evidence="12" type="primary">LOC115018625</name>
</gene>
<dbReference type="InterPro" id="IPR013320">
    <property type="entry name" value="ConA-like_dom_sf"/>
</dbReference>
<dbReference type="Pfam" id="PF15227">
    <property type="entry name" value="zf-C3HC4_4"/>
    <property type="match status" value="1"/>
</dbReference>
<dbReference type="PROSITE" id="PS00518">
    <property type="entry name" value="ZF_RING_1"/>
    <property type="match status" value="1"/>
</dbReference>
<dbReference type="Gene3D" id="3.30.40.10">
    <property type="entry name" value="Zinc/RING finger domain, C3HC4 (zinc finger)"/>
    <property type="match status" value="1"/>
</dbReference>
<dbReference type="InParanoid" id="A0A6J2R0F7"/>
<dbReference type="Gene3D" id="3.30.160.60">
    <property type="entry name" value="Classic Zinc Finger"/>
    <property type="match status" value="1"/>
</dbReference>
<evidence type="ECO:0000256" key="4">
    <source>
        <dbReference type="ARBA" id="ARBA00022833"/>
    </source>
</evidence>
<keyword evidence="2" id="KW-0479">Metal-binding</keyword>
<keyword evidence="1" id="KW-0399">Innate immunity</keyword>
<dbReference type="GO" id="GO:0008270">
    <property type="term" value="F:zinc ion binding"/>
    <property type="evidence" value="ECO:0007669"/>
    <property type="project" value="UniProtKB-KW"/>
</dbReference>
<dbReference type="InterPro" id="IPR000315">
    <property type="entry name" value="Znf_B-box"/>
</dbReference>
<dbReference type="Pfam" id="PF00643">
    <property type="entry name" value="zf-B_box"/>
    <property type="match status" value="1"/>
</dbReference>
<dbReference type="Gene3D" id="2.60.120.920">
    <property type="match status" value="1"/>
</dbReference>
<dbReference type="SMART" id="SM00184">
    <property type="entry name" value="RING"/>
    <property type="match status" value="1"/>
</dbReference>
<evidence type="ECO:0000256" key="2">
    <source>
        <dbReference type="ARBA" id="ARBA00022723"/>
    </source>
</evidence>
<dbReference type="Pfam" id="PF25600">
    <property type="entry name" value="TRIM_CC"/>
    <property type="match status" value="1"/>
</dbReference>
<dbReference type="InterPro" id="IPR013083">
    <property type="entry name" value="Znf_RING/FYVE/PHD"/>
</dbReference>
<dbReference type="SMART" id="SM00589">
    <property type="entry name" value="PRY"/>
    <property type="match status" value="1"/>
</dbReference>
<dbReference type="InterPro" id="IPR058030">
    <property type="entry name" value="TRIM8/14/16/25/29/45/65_CC"/>
</dbReference>
<feature type="coiled-coil region" evidence="7">
    <location>
        <begin position="268"/>
        <end position="295"/>
    </location>
</feature>
<dbReference type="InterPro" id="IPR043136">
    <property type="entry name" value="B30.2/SPRY_sf"/>
</dbReference>
<dbReference type="InterPro" id="IPR003879">
    <property type="entry name" value="Butyrophylin_SPRY"/>
</dbReference>
<dbReference type="RefSeq" id="XP_029303581.1">
    <property type="nucleotide sequence ID" value="XM_029447721.1"/>
</dbReference>
<evidence type="ECO:0000256" key="7">
    <source>
        <dbReference type="SAM" id="Coils"/>
    </source>
</evidence>
<dbReference type="Proteomes" id="UP000504630">
    <property type="component" value="Chromosome 14"/>
</dbReference>
<dbReference type="GeneID" id="115018625"/>
<feature type="domain" description="B box-type" evidence="9">
    <location>
        <begin position="148"/>
        <end position="188"/>
    </location>
</feature>
<proteinExistence type="predicted"/>
<dbReference type="Gene3D" id="4.10.830.40">
    <property type="match status" value="1"/>
</dbReference>
<dbReference type="FunCoup" id="A0A6J2R0F7">
    <property type="interactions" value="24"/>
</dbReference>
<dbReference type="GO" id="GO:0045087">
    <property type="term" value="P:innate immune response"/>
    <property type="evidence" value="ECO:0007669"/>
    <property type="project" value="UniProtKB-KW"/>
</dbReference>
<keyword evidence="7" id="KW-0175">Coiled coil</keyword>
<name>A0A6J2R0F7_COTGO</name>
<dbReference type="CDD" id="cd16040">
    <property type="entry name" value="SPRY_PRY_SNTX"/>
    <property type="match status" value="1"/>
</dbReference>
<dbReference type="PRINTS" id="PR01407">
    <property type="entry name" value="BUTYPHLNCDUF"/>
</dbReference>
<keyword evidence="3 6" id="KW-0863">Zinc-finger</keyword>
<accession>A0A6J2R0F7</accession>
<evidence type="ECO:0000256" key="5">
    <source>
        <dbReference type="ARBA" id="ARBA00022859"/>
    </source>
</evidence>
<dbReference type="SUPFAM" id="SSF57845">
    <property type="entry name" value="B-box zinc-binding domain"/>
    <property type="match status" value="1"/>
</dbReference>
<dbReference type="GO" id="GO:0005737">
    <property type="term" value="C:cytoplasm"/>
    <property type="evidence" value="ECO:0007669"/>
    <property type="project" value="UniProtKB-ARBA"/>
</dbReference>
<dbReference type="SMART" id="SM00449">
    <property type="entry name" value="SPRY"/>
    <property type="match status" value="1"/>
</dbReference>
<evidence type="ECO:0000313" key="12">
    <source>
        <dbReference type="RefSeq" id="XP_029303581.1"/>
    </source>
</evidence>
<evidence type="ECO:0000259" key="8">
    <source>
        <dbReference type="PROSITE" id="PS50089"/>
    </source>
</evidence>
<dbReference type="InterPro" id="IPR003877">
    <property type="entry name" value="SPRY_dom"/>
</dbReference>
<keyword evidence="11" id="KW-1185">Reference proteome</keyword>
<dbReference type="PROSITE" id="PS50089">
    <property type="entry name" value="ZF_RING_2"/>
    <property type="match status" value="1"/>
</dbReference>
<dbReference type="PANTHER" id="PTHR25465:SF5">
    <property type="entry name" value="E3 UBIQUITIN_ISG15 LIGASE TRIM25-RELATED"/>
    <property type="match status" value="1"/>
</dbReference>
<dbReference type="OrthoDB" id="8821439at2759"/>
<evidence type="ECO:0000256" key="6">
    <source>
        <dbReference type="PROSITE-ProRule" id="PRU00024"/>
    </source>
</evidence>
<dbReference type="InterPro" id="IPR051051">
    <property type="entry name" value="E3_ubiq-ligase_TRIM/RNF"/>
</dbReference>
<protein>
    <submittedName>
        <fullName evidence="12">Tripartite motif-containing protein 16-like</fullName>
    </submittedName>
</protein>
<dbReference type="PROSITE" id="PS50119">
    <property type="entry name" value="ZF_BBOX"/>
    <property type="match status" value="1"/>
</dbReference>
<dbReference type="InterPro" id="IPR017907">
    <property type="entry name" value="Znf_RING_CS"/>
</dbReference>
<evidence type="ECO:0000256" key="1">
    <source>
        <dbReference type="ARBA" id="ARBA00022588"/>
    </source>
</evidence>
<dbReference type="InterPro" id="IPR006574">
    <property type="entry name" value="PRY"/>
</dbReference>
<feature type="domain" description="RING-type" evidence="8">
    <location>
        <begin position="14"/>
        <end position="57"/>
    </location>
</feature>
<dbReference type="PANTHER" id="PTHR25465">
    <property type="entry name" value="B-BOX DOMAIN CONTAINING"/>
    <property type="match status" value="1"/>
</dbReference>
<evidence type="ECO:0000259" key="9">
    <source>
        <dbReference type="PROSITE" id="PS50119"/>
    </source>
</evidence>
<dbReference type="Pfam" id="PF13765">
    <property type="entry name" value="PRY"/>
    <property type="match status" value="1"/>
</dbReference>
<reference evidence="12" key="1">
    <citation type="submission" date="2025-08" db="UniProtKB">
        <authorList>
            <consortium name="RefSeq"/>
        </authorList>
    </citation>
    <scope>IDENTIFICATION</scope>
</reference>
<dbReference type="AlphaFoldDB" id="A0A6J2R0F7"/>
<sequence>MAQQVILDREKLSCSICLGLLKDPVTIPCGHSYCMSCITDCWDEENEKKTHSCPQCRQSFTPRPVLGKNTMIAELVEELKKVGLQAASPDLTYAGPGDVACDFCSGMKLKAFKSCLVCMASCCEQHLQPHYDVAPLKKHKLVEATSKLQENICSRHDEVMKIFCRTDQQCICYLCSMDDHKGHDTVSAAAERAERQKELGVSRGKVQQRVQDREKDVKLLQQRVEAINHSADEAVRDSEKIFTELIHLIKKRSSEVKQEIRSQQKTQVSQAEEFEEKLQQEITELRRKDTELQQLSHTEDHLHFLNNYPSLSRVSESKDLPSIDICPLRSFEDVTAAVSEARDKLQAVLSEEWRHISLAVTEVDVLMPQAEPRTRAEFMKYSRQITLDPNTAHRCLSLSDRNRKATLMAVEQLYSDHPDRFDQWWQVLSREGLTGRCYWEVKWNGFVCIAVANKDIRRKGTREECVFGYNNKSWSLQCKSGSYNFKHNNISTSISGLQSFRVGIYLDHRAGTLSFYNVSETMTLLHRVQTTFTQPLFPGFWIPSTLSGDTAELCELTGV</sequence>
<keyword evidence="4" id="KW-0862">Zinc</keyword>
<dbReference type="SMART" id="SM00336">
    <property type="entry name" value="BBOX"/>
    <property type="match status" value="1"/>
</dbReference>
<evidence type="ECO:0000259" key="10">
    <source>
        <dbReference type="PROSITE" id="PS50188"/>
    </source>
</evidence>
<dbReference type="KEGG" id="cgob:115018625"/>
<organism evidence="11 12">
    <name type="scientific">Cottoperca gobio</name>
    <name type="common">Frogmouth</name>
    <name type="synonym">Aphritis gobio</name>
    <dbReference type="NCBI Taxonomy" id="56716"/>
    <lineage>
        <taxon>Eukaryota</taxon>
        <taxon>Metazoa</taxon>
        <taxon>Chordata</taxon>
        <taxon>Craniata</taxon>
        <taxon>Vertebrata</taxon>
        <taxon>Euteleostomi</taxon>
        <taxon>Actinopterygii</taxon>
        <taxon>Neopterygii</taxon>
        <taxon>Teleostei</taxon>
        <taxon>Neoteleostei</taxon>
        <taxon>Acanthomorphata</taxon>
        <taxon>Eupercaria</taxon>
        <taxon>Perciformes</taxon>
        <taxon>Notothenioidei</taxon>
        <taxon>Bovichtidae</taxon>
        <taxon>Cottoperca</taxon>
    </lineage>
</organism>
<dbReference type="Pfam" id="PF00622">
    <property type="entry name" value="SPRY"/>
    <property type="match status" value="1"/>
</dbReference>
<dbReference type="PROSITE" id="PS50188">
    <property type="entry name" value="B302_SPRY"/>
    <property type="match status" value="1"/>
</dbReference>